<protein>
    <recommendedName>
        <fullName evidence="8">TatD DNase domain containing 3</fullName>
    </recommendedName>
</protein>
<keyword evidence="3" id="KW-0378">Hydrolase</keyword>
<evidence type="ECO:0000256" key="2">
    <source>
        <dbReference type="ARBA" id="ARBA00022723"/>
    </source>
</evidence>
<dbReference type="GO" id="GO:0046872">
    <property type="term" value="F:metal ion binding"/>
    <property type="evidence" value="ECO:0007669"/>
    <property type="project" value="UniProtKB-KW"/>
</dbReference>
<dbReference type="AlphaFoldDB" id="A0A2G9R643"/>
<organism evidence="6 7">
    <name type="scientific">Aquarana catesbeiana</name>
    <name type="common">American bullfrog</name>
    <name type="synonym">Rana catesbeiana</name>
    <dbReference type="NCBI Taxonomy" id="8400"/>
    <lineage>
        <taxon>Eukaryota</taxon>
        <taxon>Metazoa</taxon>
        <taxon>Chordata</taxon>
        <taxon>Craniata</taxon>
        <taxon>Vertebrata</taxon>
        <taxon>Euteleostomi</taxon>
        <taxon>Amphibia</taxon>
        <taxon>Batrachia</taxon>
        <taxon>Anura</taxon>
        <taxon>Neobatrachia</taxon>
        <taxon>Ranoidea</taxon>
        <taxon>Ranidae</taxon>
        <taxon>Aquarana</taxon>
    </lineage>
</organism>
<evidence type="ECO:0000256" key="5">
    <source>
        <dbReference type="SAM" id="MobiDB-lite"/>
    </source>
</evidence>
<evidence type="ECO:0000313" key="6">
    <source>
        <dbReference type="EMBL" id="PIO23332.1"/>
    </source>
</evidence>
<keyword evidence="7" id="KW-1185">Reference proteome</keyword>
<dbReference type="InterPro" id="IPR032466">
    <property type="entry name" value="Metal_Hydrolase"/>
</dbReference>
<dbReference type="Pfam" id="PF01026">
    <property type="entry name" value="TatD_DNase"/>
    <property type="match status" value="1"/>
</dbReference>
<evidence type="ECO:0000256" key="4">
    <source>
        <dbReference type="ARBA" id="ARBA00093287"/>
    </source>
</evidence>
<accession>A0A2G9R643</accession>
<evidence type="ECO:0000256" key="1">
    <source>
        <dbReference type="ARBA" id="ARBA00009275"/>
    </source>
</evidence>
<evidence type="ECO:0000313" key="7">
    <source>
        <dbReference type="Proteomes" id="UP000228934"/>
    </source>
</evidence>
<name>A0A2G9R643_AQUCT</name>
<sequence length="118" mass="12495">MEGGAGGWGGACAVRVHAELETDRCLEVLARGAGMELNGGMVDCHCHLSAAEFNQDIDNILQEARTAGVRALVAVAEHAAEFEKLIQLSRRSAPSANGNLRATTQCHPSASRAERQNL</sequence>
<feature type="compositionally biased region" description="Polar residues" evidence="5">
    <location>
        <begin position="93"/>
        <end position="108"/>
    </location>
</feature>
<dbReference type="PANTHER" id="PTHR46317">
    <property type="entry name" value="HYDROLASE OF PHP SUPERFAMILY-RELATED PROTEIN"/>
    <property type="match status" value="1"/>
</dbReference>
<feature type="region of interest" description="Disordered" evidence="5">
    <location>
        <begin position="93"/>
        <end position="118"/>
    </location>
</feature>
<evidence type="ECO:0000256" key="3">
    <source>
        <dbReference type="ARBA" id="ARBA00022801"/>
    </source>
</evidence>
<evidence type="ECO:0008006" key="8">
    <source>
        <dbReference type="Google" id="ProtNLM"/>
    </source>
</evidence>
<proteinExistence type="inferred from homology"/>
<reference evidence="7" key="1">
    <citation type="journal article" date="2017" name="Nat. Commun.">
        <title>The North American bullfrog draft genome provides insight into hormonal regulation of long noncoding RNA.</title>
        <authorList>
            <person name="Hammond S.A."/>
            <person name="Warren R.L."/>
            <person name="Vandervalk B.P."/>
            <person name="Kucuk E."/>
            <person name="Khan H."/>
            <person name="Gibb E.A."/>
            <person name="Pandoh P."/>
            <person name="Kirk H."/>
            <person name="Zhao Y."/>
            <person name="Jones M."/>
            <person name="Mungall A.J."/>
            <person name="Coope R."/>
            <person name="Pleasance S."/>
            <person name="Moore R.A."/>
            <person name="Holt R.A."/>
            <person name="Round J.M."/>
            <person name="Ohora S."/>
            <person name="Walle B.V."/>
            <person name="Veldhoen N."/>
            <person name="Helbing C.C."/>
            <person name="Birol I."/>
        </authorList>
    </citation>
    <scope>NUCLEOTIDE SEQUENCE [LARGE SCALE GENOMIC DNA]</scope>
</reference>
<dbReference type="Gene3D" id="3.20.20.140">
    <property type="entry name" value="Metal-dependent hydrolases"/>
    <property type="match status" value="1"/>
</dbReference>
<keyword evidence="2" id="KW-0479">Metal-binding</keyword>
<dbReference type="OrthoDB" id="413993at2759"/>
<comment type="similarity">
    <text evidence="1">Belongs to the metallo-dependent hydrolases superfamily. TatD-type hydrolase family.</text>
</comment>
<comment type="function">
    <text evidence="4">Exhibits 3'-exonuclease activities and apurinic/apyrimidinic (AP) endonuclease (in vitro). Show preferential AP endonuclease activity on double-stranded DNA substrates and 3'- exonuclease activity on single-stranded DNA.</text>
</comment>
<dbReference type="Proteomes" id="UP000228934">
    <property type="component" value="Unassembled WGS sequence"/>
</dbReference>
<dbReference type="PANTHER" id="PTHR46317:SF7">
    <property type="entry name" value="DEOXYRIBONUCLEASE TATDN3-RELATED"/>
    <property type="match status" value="1"/>
</dbReference>
<dbReference type="SUPFAM" id="SSF51556">
    <property type="entry name" value="Metallo-dependent hydrolases"/>
    <property type="match status" value="1"/>
</dbReference>
<dbReference type="GO" id="GO:0016788">
    <property type="term" value="F:hydrolase activity, acting on ester bonds"/>
    <property type="evidence" value="ECO:0007669"/>
    <property type="project" value="InterPro"/>
</dbReference>
<dbReference type="EMBL" id="KV961255">
    <property type="protein sequence ID" value="PIO23332.1"/>
    <property type="molecule type" value="Genomic_DNA"/>
</dbReference>
<gene>
    <name evidence="6" type="ORF">AB205_0057300</name>
</gene>
<dbReference type="InterPro" id="IPR001130">
    <property type="entry name" value="TatD-like"/>
</dbReference>